<dbReference type="GO" id="GO:0005634">
    <property type="term" value="C:nucleus"/>
    <property type="evidence" value="ECO:0007669"/>
    <property type="project" value="UniProtKB-SubCell"/>
</dbReference>
<keyword evidence="5" id="KW-0539">Nucleus</keyword>
<dbReference type="PANTHER" id="PTHR46481">
    <property type="entry name" value="ZINC FINGER BED DOMAIN-CONTAINING PROTEIN 4"/>
    <property type="match status" value="1"/>
</dbReference>
<evidence type="ECO:0000256" key="5">
    <source>
        <dbReference type="ARBA" id="ARBA00023242"/>
    </source>
</evidence>
<dbReference type="AlphaFoldDB" id="A0AAE0BLM5"/>
<dbReference type="EMBL" id="LGRX02034279">
    <property type="protein sequence ID" value="KAK3238259.1"/>
    <property type="molecule type" value="Genomic_DNA"/>
</dbReference>
<organism evidence="7 8">
    <name type="scientific">Cymbomonas tetramitiformis</name>
    <dbReference type="NCBI Taxonomy" id="36881"/>
    <lineage>
        <taxon>Eukaryota</taxon>
        <taxon>Viridiplantae</taxon>
        <taxon>Chlorophyta</taxon>
        <taxon>Pyramimonadophyceae</taxon>
        <taxon>Pyramimonadales</taxon>
        <taxon>Pyramimonadaceae</taxon>
        <taxon>Cymbomonas</taxon>
    </lineage>
</organism>
<keyword evidence="2" id="KW-0479">Metal-binding</keyword>
<sequence>MLSLASLLEEGILPSLGGDVWSQGGISIFGILVYWLDCDFVLHERLLAALPFSSVRHTADELENATKRACAEFGIGKFMGPAVDVTPIDTVSEFIHAACSDNANNIVSGWRCFDGHECSDHTLALVVKVFLEHPTVKAVFSKLRGMTAHFNHSVIGANLLKECQRRHGLSETKPPQDNDTRSGWGGACKQASWYIVNQLAIQMYDVENPSKAPTAVANPDGSVYKTHQLAADEWNIVRESMYLLAYAKTAVDILQATKKVTPNLIMPVVGRLAYTFHTETSLKYERHCVGIYNEAVKEARELAYTDLCRRFFNDLLDCKLEDFAVATLLDPRHKSFKFKYVEKWMRGKFTKKQAETWASHIYAADWKPKSTARGVNAAGQRRVATKVVSEATFLASDSDSDEDDPEEGPPAQLEHDELREYLDLPDAKKDADVQDWWRIHTQRGSLLLQGWRDSFWRCLLLLRVLRELVLLAQACTLTFVRD</sequence>
<name>A0AAE0BLM5_9CHLO</name>
<reference evidence="7 8" key="1">
    <citation type="journal article" date="2015" name="Genome Biol. Evol.">
        <title>Comparative Genomics of a Bacterivorous Green Alga Reveals Evolutionary Causalities and Consequences of Phago-Mixotrophic Mode of Nutrition.</title>
        <authorList>
            <person name="Burns J.A."/>
            <person name="Paasch A."/>
            <person name="Narechania A."/>
            <person name="Kim E."/>
        </authorList>
    </citation>
    <scope>NUCLEOTIDE SEQUENCE [LARGE SCALE GENOMIC DNA]</scope>
    <source>
        <strain evidence="7 8">PLY_AMNH</strain>
    </source>
</reference>
<protein>
    <submittedName>
        <fullName evidence="7">Uncharacterized protein</fullName>
    </submittedName>
</protein>
<dbReference type="SUPFAM" id="SSF53098">
    <property type="entry name" value="Ribonuclease H-like"/>
    <property type="match status" value="1"/>
</dbReference>
<comment type="subcellular location">
    <subcellularLocation>
        <location evidence="1">Nucleus</location>
    </subcellularLocation>
</comment>
<feature type="region of interest" description="Disordered" evidence="6">
    <location>
        <begin position="395"/>
        <end position="414"/>
    </location>
</feature>
<gene>
    <name evidence="7" type="ORF">CYMTET_51716</name>
</gene>
<evidence type="ECO:0000313" key="8">
    <source>
        <dbReference type="Proteomes" id="UP001190700"/>
    </source>
</evidence>
<accession>A0AAE0BLM5</accession>
<dbReference type="PANTHER" id="PTHR46481:SF10">
    <property type="entry name" value="ZINC FINGER BED DOMAIN-CONTAINING PROTEIN 39"/>
    <property type="match status" value="1"/>
</dbReference>
<dbReference type="InterPro" id="IPR012337">
    <property type="entry name" value="RNaseH-like_sf"/>
</dbReference>
<proteinExistence type="predicted"/>
<keyword evidence="8" id="KW-1185">Reference proteome</keyword>
<evidence type="ECO:0000256" key="6">
    <source>
        <dbReference type="SAM" id="MobiDB-lite"/>
    </source>
</evidence>
<evidence type="ECO:0000256" key="2">
    <source>
        <dbReference type="ARBA" id="ARBA00022723"/>
    </source>
</evidence>
<evidence type="ECO:0000256" key="4">
    <source>
        <dbReference type="ARBA" id="ARBA00022833"/>
    </source>
</evidence>
<evidence type="ECO:0000256" key="1">
    <source>
        <dbReference type="ARBA" id="ARBA00004123"/>
    </source>
</evidence>
<keyword evidence="4" id="KW-0862">Zinc</keyword>
<comment type="caution">
    <text evidence="7">The sequence shown here is derived from an EMBL/GenBank/DDBJ whole genome shotgun (WGS) entry which is preliminary data.</text>
</comment>
<evidence type="ECO:0000313" key="7">
    <source>
        <dbReference type="EMBL" id="KAK3238259.1"/>
    </source>
</evidence>
<evidence type="ECO:0000256" key="3">
    <source>
        <dbReference type="ARBA" id="ARBA00022771"/>
    </source>
</evidence>
<feature type="compositionally biased region" description="Acidic residues" evidence="6">
    <location>
        <begin position="398"/>
        <end position="407"/>
    </location>
</feature>
<keyword evidence="3" id="KW-0863">Zinc-finger</keyword>
<dbReference type="GO" id="GO:0008270">
    <property type="term" value="F:zinc ion binding"/>
    <property type="evidence" value="ECO:0007669"/>
    <property type="project" value="UniProtKB-KW"/>
</dbReference>
<dbReference type="Proteomes" id="UP001190700">
    <property type="component" value="Unassembled WGS sequence"/>
</dbReference>
<dbReference type="InterPro" id="IPR052035">
    <property type="entry name" value="ZnF_BED_domain_contain"/>
</dbReference>